<evidence type="ECO:0000313" key="4">
    <source>
        <dbReference type="Proteomes" id="UP000324091"/>
    </source>
</evidence>
<feature type="region of interest" description="Disordered" evidence="1">
    <location>
        <begin position="523"/>
        <end position="565"/>
    </location>
</feature>
<accession>A0A5C6PG99</accession>
<dbReference type="Proteomes" id="UP000324091">
    <property type="component" value="Chromosome 11"/>
</dbReference>
<feature type="region of interest" description="Disordered" evidence="1">
    <location>
        <begin position="1"/>
        <end position="84"/>
    </location>
</feature>
<dbReference type="AlphaFoldDB" id="A0A5C6PG99"/>
<dbReference type="SMART" id="SM00246">
    <property type="entry name" value="WH2"/>
    <property type="match status" value="1"/>
</dbReference>
<proteinExistence type="predicted"/>
<feature type="compositionally biased region" description="Pro residues" evidence="1">
    <location>
        <begin position="451"/>
        <end position="481"/>
    </location>
</feature>
<dbReference type="InterPro" id="IPR003124">
    <property type="entry name" value="WH2_dom"/>
</dbReference>
<feature type="compositionally biased region" description="Pro residues" evidence="1">
    <location>
        <begin position="1"/>
        <end position="17"/>
    </location>
</feature>
<feature type="compositionally biased region" description="Polar residues" evidence="1">
    <location>
        <begin position="20"/>
        <end position="36"/>
    </location>
</feature>
<protein>
    <submittedName>
        <fullName evidence="3">WAS/WASL-interacting protein family member 1</fullName>
    </submittedName>
</protein>
<sequence>MPVPPPPPPPGPPPPPTLAVANTQKPNLSRSAQQGRNALLSDISKGTRLKKTVTNDRSAPSLDSKSKSPFPEPNPKEEVEEEVEEEEEEEVVVWWRRRFWWGVSSWFRRLVCRRDAKTEICSEQGVQRSKYLLLTTSFRQTQHPAELLCSPQEAALVLPHPLVVEAHLNSLEPLPVPVAVSLTFPEAGPMLDKTLQEVLPRPYPAHLDHTTVFSLKEAQVHHLSLDGPAHLLHLLVFHQGGTGLSRPSLEATRLVPGQGFLQLLLHQCQTADALPFHPLPEGSRSFLMTDPHCRRFLREVTGLLRTVTPPLFPLLSTPNLYHPHLPLHLGPYLVDHHRFHQDGRDLLPYRPSPLEPMITASLVYRRGTVRSTATARVHRMVGQDLSPLHQTRGHQLLEGTSHLSAQRLTILPFLRPTSLGPLPPPPPSARSIGGGSMRSSAAPSPIVRPGLDPPRGGPGGRPPLPPDRPGIGGPLPPPPPMGNGFQNSHHNQIQGLAEMDLLTSVSFLSLTTDEWECRFNFHPASDFPPPEPYIPCQKTYPSKLTKTDGRGSGKKERGAPPPVPR</sequence>
<dbReference type="CDD" id="cd22076">
    <property type="entry name" value="WH2_WAS_WASL-1"/>
    <property type="match status" value="1"/>
</dbReference>
<evidence type="ECO:0000259" key="2">
    <source>
        <dbReference type="PROSITE" id="PS51082"/>
    </source>
</evidence>
<comment type="caution">
    <text evidence="3">The sequence shown here is derived from an EMBL/GenBank/DDBJ whole genome shotgun (WGS) entry which is preliminary data.</text>
</comment>
<gene>
    <name evidence="3" type="ORF">D4764_11G0005360</name>
</gene>
<evidence type="ECO:0000313" key="3">
    <source>
        <dbReference type="EMBL" id="TWW78415.1"/>
    </source>
</evidence>
<dbReference type="EMBL" id="RHFK02000003">
    <property type="protein sequence ID" value="TWW78415.1"/>
    <property type="molecule type" value="Genomic_DNA"/>
</dbReference>
<feature type="compositionally biased region" description="Basic and acidic residues" evidence="1">
    <location>
        <begin position="545"/>
        <end position="558"/>
    </location>
</feature>
<dbReference type="GO" id="GO:0003779">
    <property type="term" value="F:actin binding"/>
    <property type="evidence" value="ECO:0007669"/>
    <property type="project" value="InterPro"/>
</dbReference>
<feature type="domain" description="WH2" evidence="2">
    <location>
        <begin position="35"/>
        <end position="52"/>
    </location>
</feature>
<organism evidence="3 4">
    <name type="scientific">Takifugu flavidus</name>
    <name type="common">sansaifugu</name>
    <dbReference type="NCBI Taxonomy" id="433684"/>
    <lineage>
        <taxon>Eukaryota</taxon>
        <taxon>Metazoa</taxon>
        <taxon>Chordata</taxon>
        <taxon>Craniata</taxon>
        <taxon>Vertebrata</taxon>
        <taxon>Euteleostomi</taxon>
        <taxon>Actinopterygii</taxon>
        <taxon>Neopterygii</taxon>
        <taxon>Teleostei</taxon>
        <taxon>Neoteleostei</taxon>
        <taxon>Acanthomorphata</taxon>
        <taxon>Eupercaria</taxon>
        <taxon>Tetraodontiformes</taxon>
        <taxon>Tetradontoidea</taxon>
        <taxon>Tetraodontidae</taxon>
        <taxon>Takifugu</taxon>
    </lineage>
</organism>
<evidence type="ECO:0000256" key="1">
    <source>
        <dbReference type="SAM" id="MobiDB-lite"/>
    </source>
</evidence>
<dbReference type="Pfam" id="PF02205">
    <property type="entry name" value="WH2"/>
    <property type="match status" value="1"/>
</dbReference>
<name>A0A5C6PG99_9TELE</name>
<feature type="region of interest" description="Disordered" evidence="1">
    <location>
        <begin position="416"/>
        <end position="489"/>
    </location>
</feature>
<keyword evidence="4" id="KW-1185">Reference proteome</keyword>
<reference evidence="3 4" key="1">
    <citation type="submission" date="2019-04" db="EMBL/GenBank/DDBJ databases">
        <title>Chromosome genome assembly for Takifugu flavidus.</title>
        <authorList>
            <person name="Xiao S."/>
        </authorList>
    </citation>
    <scope>NUCLEOTIDE SEQUENCE [LARGE SCALE GENOMIC DNA]</scope>
    <source>
        <strain evidence="3">HTHZ2018</strain>
        <tissue evidence="3">Muscle</tissue>
    </source>
</reference>
<dbReference type="PROSITE" id="PS51082">
    <property type="entry name" value="WH2"/>
    <property type="match status" value="1"/>
</dbReference>